<dbReference type="Proteomes" id="UP000002629">
    <property type="component" value="Chromosome"/>
</dbReference>
<gene>
    <name evidence="2" type="ordered locus">Cseg_3688</name>
</gene>
<keyword evidence="2" id="KW-0808">Transferase</keyword>
<dbReference type="KEGG" id="cse:Cseg_3688"/>
<dbReference type="PROSITE" id="PS51186">
    <property type="entry name" value="GNAT"/>
    <property type="match status" value="1"/>
</dbReference>
<evidence type="ECO:0000313" key="3">
    <source>
        <dbReference type="Proteomes" id="UP000002629"/>
    </source>
</evidence>
<dbReference type="Pfam" id="PF13302">
    <property type="entry name" value="Acetyltransf_3"/>
    <property type="match status" value="1"/>
</dbReference>
<name>D5VNN7_CAUST</name>
<dbReference type="InterPro" id="IPR000182">
    <property type="entry name" value="GNAT_dom"/>
</dbReference>
<evidence type="ECO:0000259" key="1">
    <source>
        <dbReference type="PROSITE" id="PS51186"/>
    </source>
</evidence>
<dbReference type="PANTHER" id="PTHR43610:SF1">
    <property type="entry name" value="N-ACETYLTRANSFERASE DOMAIN-CONTAINING PROTEIN"/>
    <property type="match status" value="1"/>
</dbReference>
<dbReference type="InterPro" id="IPR016181">
    <property type="entry name" value="Acyl_CoA_acyltransferase"/>
</dbReference>
<dbReference type="EMBL" id="CP002008">
    <property type="protein sequence ID" value="ADG12110.1"/>
    <property type="molecule type" value="Genomic_DNA"/>
</dbReference>
<dbReference type="SUPFAM" id="SSF55729">
    <property type="entry name" value="Acyl-CoA N-acyltransferases (Nat)"/>
    <property type="match status" value="1"/>
</dbReference>
<protein>
    <submittedName>
        <fullName evidence="2">GCN5-related N-acetyltransferase</fullName>
    </submittedName>
</protein>
<dbReference type="HOGENOM" id="CLU_013985_1_0_5"/>
<dbReference type="AlphaFoldDB" id="D5VNN7"/>
<sequence length="208" mass="23247">MFGRHLSDNDDMLNLTADILQGRHVRLEPVTVDHRDELKAAVDCDPESWEIMSVNGCGEGFDDFWGALQGETDRGERIGFAIRRLSDGKVVGTSSYLNIRRVHCGLEIGSTFLNPEARSGPINPESKRLLLAHAFDCGAIRVELVTDVRNARSQAAIQKLGATKEGVLRNHKITWTGHVRDTAVFSITDYDWPGVRQRLDFRLSEAFV</sequence>
<evidence type="ECO:0000313" key="2">
    <source>
        <dbReference type="EMBL" id="ADG12110.1"/>
    </source>
</evidence>
<proteinExistence type="predicted"/>
<reference evidence="3" key="1">
    <citation type="journal article" date="2011" name="J. Bacteriol.">
        <title>Genome sequences of eight morphologically diverse alphaproteobacteria.</title>
        <authorList>
            <consortium name="US DOE Joint Genome Institute"/>
            <person name="Brown P.J."/>
            <person name="Kysela D.T."/>
            <person name="Buechlein A."/>
            <person name="Hemmerich C."/>
            <person name="Brun Y.V."/>
        </authorList>
    </citation>
    <scope>NUCLEOTIDE SEQUENCE [LARGE SCALE GENOMIC DNA]</scope>
    <source>
        <strain evidence="3">ATCC 21756 / DSM 7131 / JCM 7823 / NBRC 15250 / LMG 17158 / TK0059</strain>
    </source>
</reference>
<dbReference type="PANTHER" id="PTHR43610">
    <property type="entry name" value="BLL6696 PROTEIN"/>
    <property type="match status" value="1"/>
</dbReference>
<dbReference type="GO" id="GO:0016747">
    <property type="term" value="F:acyltransferase activity, transferring groups other than amino-acyl groups"/>
    <property type="evidence" value="ECO:0007669"/>
    <property type="project" value="InterPro"/>
</dbReference>
<dbReference type="Gene3D" id="3.40.630.30">
    <property type="match status" value="1"/>
</dbReference>
<organism evidence="2 3">
    <name type="scientific">Caulobacter segnis (strain ATCC 21756 / DSM 7131 / JCM 7823 / NBRC 15250 / LMG 17158 / TK0059)</name>
    <name type="common">Mycoplana segnis</name>
    <dbReference type="NCBI Taxonomy" id="509190"/>
    <lineage>
        <taxon>Bacteria</taxon>
        <taxon>Pseudomonadati</taxon>
        <taxon>Pseudomonadota</taxon>
        <taxon>Alphaproteobacteria</taxon>
        <taxon>Caulobacterales</taxon>
        <taxon>Caulobacteraceae</taxon>
        <taxon>Caulobacter</taxon>
    </lineage>
</organism>
<feature type="domain" description="N-acetyltransferase" evidence="1">
    <location>
        <begin position="25"/>
        <end position="191"/>
    </location>
</feature>
<dbReference type="eggNOG" id="COG1670">
    <property type="taxonomic scope" value="Bacteria"/>
</dbReference>
<accession>D5VNN7</accession>
<dbReference type="STRING" id="509190.Cseg_3688"/>